<dbReference type="Proteomes" id="UP001433268">
    <property type="component" value="Unassembled WGS sequence"/>
</dbReference>
<keyword evidence="3" id="KW-1185">Reference proteome</keyword>
<dbReference type="EMBL" id="JAQQWN010000010">
    <property type="protein sequence ID" value="KAK8062510.1"/>
    <property type="molecule type" value="Genomic_DNA"/>
</dbReference>
<dbReference type="GeneID" id="92051981"/>
<dbReference type="RefSeq" id="XP_066661109.1">
    <property type="nucleotide sequence ID" value="XM_066818921.1"/>
</dbReference>
<comment type="caution">
    <text evidence="2">The sequence shown here is derived from an EMBL/GenBank/DDBJ whole genome shotgun (WGS) entry which is preliminary data.</text>
</comment>
<name>A0ABR1UWS4_9PEZI</name>
<feature type="region of interest" description="Disordered" evidence="1">
    <location>
        <begin position="22"/>
        <end position="44"/>
    </location>
</feature>
<evidence type="ECO:0000313" key="2">
    <source>
        <dbReference type="EMBL" id="KAK8062510.1"/>
    </source>
</evidence>
<accession>A0ABR1UWS4</accession>
<protein>
    <submittedName>
        <fullName evidence="2">6-hydroxy-D-nicotine oxidase</fullName>
    </submittedName>
</protein>
<evidence type="ECO:0000313" key="3">
    <source>
        <dbReference type="Proteomes" id="UP001433268"/>
    </source>
</evidence>
<proteinExistence type="predicted"/>
<gene>
    <name evidence="2" type="ORF">PG997_014607</name>
</gene>
<reference evidence="2 3" key="1">
    <citation type="submission" date="2023-01" db="EMBL/GenBank/DDBJ databases">
        <title>Analysis of 21 Apiospora genomes using comparative genomics revels a genus with tremendous synthesis potential of carbohydrate active enzymes and secondary metabolites.</title>
        <authorList>
            <person name="Sorensen T."/>
        </authorList>
    </citation>
    <scope>NUCLEOTIDE SEQUENCE [LARGE SCALE GENOMIC DNA]</scope>
    <source>
        <strain evidence="2 3">CBS 114990</strain>
    </source>
</reference>
<organism evidence="2 3">
    <name type="scientific">Apiospora hydei</name>
    <dbReference type="NCBI Taxonomy" id="1337664"/>
    <lineage>
        <taxon>Eukaryota</taxon>
        <taxon>Fungi</taxon>
        <taxon>Dikarya</taxon>
        <taxon>Ascomycota</taxon>
        <taxon>Pezizomycotina</taxon>
        <taxon>Sordariomycetes</taxon>
        <taxon>Xylariomycetidae</taxon>
        <taxon>Amphisphaeriales</taxon>
        <taxon>Apiosporaceae</taxon>
        <taxon>Apiospora</taxon>
    </lineage>
</organism>
<evidence type="ECO:0000256" key="1">
    <source>
        <dbReference type="SAM" id="MobiDB-lite"/>
    </source>
</evidence>
<sequence length="133" mass="14984">MTLLHAGFPARDSRCHTRHVSRYRPHETSPRVIPRNHPAADLPRGRRHRCGNSLGVEPAAQTWLATAVSWLRPEDDAIAHAAGDEIRSEFEAAAASAQSRLRYTFMNDASWSPDVIASYSKTNVRRLRMVQKI</sequence>